<gene>
    <name evidence="1" type="ORF">B7H17_25395</name>
    <name evidence="2" type="ORF">ID616_30720</name>
</gene>
<geneLocation type="plasmid" evidence="2 4">
    <name>pZXPA-20-602k</name>
</geneLocation>
<proteinExistence type="predicted"/>
<dbReference type="EMBL" id="NBWC01000049">
    <property type="protein sequence ID" value="ORL58862.1"/>
    <property type="molecule type" value="Genomic_DNA"/>
</dbReference>
<dbReference type="AlphaFoldDB" id="A0A1X0ZN33"/>
<protein>
    <submittedName>
        <fullName evidence="1">Uncharacterized protein</fullName>
    </submittedName>
</protein>
<dbReference type="EMBL" id="CP061724">
    <property type="protein sequence ID" value="QOD01597.1"/>
    <property type="molecule type" value="Genomic_DNA"/>
</dbReference>
<dbReference type="Proteomes" id="UP000516786">
    <property type="component" value="Plasmid pZXPA-20-602k"/>
</dbReference>
<keyword evidence="2" id="KW-0614">Plasmid</keyword>
<evidence type="ECO:0000313" key="4">
    <source>
        <dbReference type="Proteomes" id="UP000516786"/>
    </source>
</evidence>
<sequence>MIGELTFQDATCSKPAYCIDLVGNLVRCSSAGPEQGLIPFAIELASSADELACPYPWTLTTDAVLERIALVSESQASTRDAYPHNKLKTAAYPFVPHIEVTEDEQLIIRAIELYPTLTGENATAVREQLEVSGVFMIPSVDVFSPNIHEAAGDGLTVPPIKTVTAGWMSSMKVYRKALVRSA</sequence>
<dbReference type="Proteomes" id="UP000193675">
    <property type="component" value="Unassembled WGS sequence"/>
</dbReference>
<evidence type="ECO:0000313" key="3">
    <source>
        <dbReference type="Proteomes" id="UP000193675"/>
    </source>
</evidence>
<reference evidence="1 3" key="1">
    <citation type="submission" date="2017-04" db="EMBL/GenBank/DDBJ databases">
        <title>Presence of VIM-2 positive Pseudomonas species in chickens and their surrounding environment.</title>
        <authorList>
            <person name="Zhang R."/>
        </authorList>
    </citation>
    <scope>NUCLEOTIDE SEQUENCE [LARGE SCALE GENOMIC DNA]</scope>
    <source>
        <strain evidence="1 3">DZ-C18</strain>
    </source>
</reference>
<evidence type="ECO:0000313" key="1">
    <source>
        <dbReference type="EMBL" id="ORL58862.1"/>
    </source>
</evidence>
<reference evidence="2 4" key="2">
    <citation type="submission" date="2020-09" db="EMBL/GenBank/DDBJ databases">
        <title>Co-existence of a novel multidrug-resistance efflux pump with carbapenem resistance gene blaVIM-2 in one megaplasmid in Pseudomonas putida.</title>
        <authorList>
            <person name="Peng K."/>
            <person name="Li R."/>
        </authorList>
    </citation>
    <scope>NUCLEOTIDE SEQUENCE [LARGE SCALE GENOMIC DNA]</scope>
    <source>
        <strain evidence="2 4">ZXPA-20</strain>
        <plasmid evidence="2 4">pZXPA-20-602k</plasmid>
    </source>
</reference>
<accession>A0A1X0ZN33</accession>
<organism evidence="1 3">
    <name type="scientific">Pseudomonas putida</name>
    <name type="common">Arthrobacter siderocapsulatus</name>
    <dbReference type="NCBI Taxonomy" id="303"/>
    <lineage>
        <taxon>Bacteria</taxon>
        <taxon>Pseudomonadati</taxon>
        <taxon>Pseudomonadota</taxon>
        <taxon>Gammaproteobacteria</taxon>
        <taxon>Pseudomonadales</taxon>
        <taxon>Pseudomonadaceae</taxon>
        <taxon>Pseudomonas</taxon>
    </lineage>
</organism>
<dbReference type="RefSeq" id="WP_084850914.1">
    <property type="nucleotide sequence ID" value="NZ_CP061724.1"/>
</dbReference>
<dbReference type="OrthoDB" id="6934220at2"/>
<name>A0A1X0ZN33_PSEPU</name>
<evidence type="ECO:0000313" key="2">
    <source>
        <dbReference type="EMBL" id="QOD01597.1"/>
    </source>
</evidence>